<feature type="transmembrane region" description="Helical" evidence="4">
    <location>
        <begin position="1027"/>
        <end position="1044"/>
    </location>
</feature>
<keyword evidence="4" id="KW-1133">Transmembrane helix</keyword>
<feature type="transmembrane region" description="Helical" evidence="4">
    <location>
        <begin position="1056"/>
        <end position="1074"/>
    </location>
</feature>
<dbReference type="Pfam" id="PF00931">
    <property type="entry name" value="NB-ARC"/>
    <property type="match status" value="1"/>
</dbReference>
<reference evidence="8 9" key="2">
    <citation type="submission" date="2024-10" db="EMBL/GenBank/DDBJ databases">
        <authorList>
            <person name="Ryan C."/>
        </authorList>
    </citation>
    <scope>NUCLEOTIDE SEQUENCE [LARGE SCALE GENOMIC DNA]</scope>
</reference>
<dbReference type="InterPro" id="IPR002182">
    <property type="entry name" value="NB-ARC"/>
</dbReference>
<keyword evidence="3" id="KW-0611">Plant defense</keyword>
<sequence>MAGRVVLEATSLGSPASAVAGMLRQLVDSAAEAARLAAGAEAALLVNADAEAIRDWLHARWAAMYELDDALDDYKSSVARQQQPVEEARRSIRHWFRPSSTALQESESRRLKNIVEVLFKKMNGICRILQQGRQLGLQPINLTRQSWNSGLLGDPTPYHDIVGVQLQVLNLISVLTDKQSTDQRSSHIVMITGCSGDGKTALARKVIDDHHTRNAFSLILWVDGSKDFSGMELLSAIASAAGIKAGEDGSSREKIEEMLASMLEGKRILLVIDDVWSHQIHGNYLENCLPVQHGSRILMTAEDESVAEHVNSVHAHKVKELSFSDCWTLLSRSAGLDTKLHETSIREIGIKRVQKCSRIPLAVKVIGGVLRTKGPTYEEWKKVSECEGWSSSDMPDGMKKIGGPIRVAYNDLPPHLKQCLLYCLHLPEGFMITKHNVTRLWISEGFIEEQEDCSQERTAVEYYEELVLRNLLQPEIGSPDMARCRVHDCVRTVLQLLTKDLWTGHCRSLSSISTQQRETIQCFRTVILKKNPSGDRVLDQLSKTIKHLRVLDLSGTRIRHIPGSLEPLFHLRFLNLSYTDITALPESIGSLTNLQFLVLQWCYRFHSLPDGISKLHNLRTLDLEGTAPLLVLPRLARLEKLTTLHGFIVNSKAASTVEDTSGWPLEDLIFLNSLRSLQIVKIDRIQEHLSVQRALLSRKSYLTQLELCGSTRNDHEVAEEESTRLNDVLNSLRPPQCLESLKIVSFNGQSFPNWMQDLPNLQRLVIADCKFCEQLPALGQLQRLRTLEVSCCSKLRAIERGQIGPTQAFPKLEKLHLDDMRSLESWKGFEAGDLPSLVKFHLERCPSLTSLPSCLKHSRLLTSMLIVSANSIEAVDGFSELRELVVQDSKKLSCISNLPSLEALTVVDCSRLRDVSGLRLVKHLRIEDRELTSLPDWLRRKHDDPVPETLAVVGREELLGSLVPGGKDWSAISGFCKVYGYLPDGSPFFTYSNVTNELEAFGHLRSVVAKSVVVHRAKIWSPKIRKVMPSAVVLVALSLVPFLLPTRHMEFIPNTVWFFFLAYMVMLVAFIFVLRTL</sequence>
<dbReference type="PRINTS" id="PR00364">
    <property type="entry name" value="DISEASERSIST"/>
</dbReference>
<dbReference type="PANTHER" id="PTHR36766:SF70">
    <property type="entry name" value="DISEASE RESISTANCE PROTEIN RGA4"/>
    <property type="match status" value="1"/>
</dbReference>
<evidence type="ECO:0000313" key="8">
    <source>
        <dbReference type="EMBL" id="CAL5064984.1"/>
    </source>
</evidence>
<dbReference type="Pfam" id="PF23559">
    <property type="entry name" value="WHD_DRP"/>
    <property type="match status" value="1"/>
</dbReference>
<dbReference type="InterPro" id="IPR001611">
    <property type="entry name" value="Leu-rich_rpt"/>
</dbReference>
<feature type="domain" description="NB-ARC" evidence="5">
    <location>
        <begin position="183"/>
        <end position="334"/>
    </location>
</feature>
<evidence type="ECO:0000259" key="5">
    <source>
        <dbReference type="Pfam" id="PF00931"/>
    </source>
</evidence>
<dbReference type="FunFam" id="1.10.10.10:FF:000322">
    <property type="entry name" value="Probable disease resistance protein At1g63360"/>
    <property type="match status" value="1"/>
</dbReference>
<dbReference type="SUPFAM" id="SSF52058">
    <property type="entry name" value="L domain-like"/>
    <property type="match status" value="1"/>
</dbReference>
<dbReference type="GO" id="GO:0042742">
    <property type="term" value="P:defense response to bacterium"/>
    <property type="evidence" value="ECO:0007669"/>
    <property type="project" value="UniProtKB-ARBA"/>
</dbReference>
<evidence type="ECO:0000256" key="4">
    <source>
        <dbReference type="SAM" id="Phobius"/>
    </source>
</evidence>
<gene>
    <name evidence="8" type="ORF">URODEC1_LOCUS99751</name>
</gene>
<keyword evidence="4" id="KW-0812">Transmembrane</keyword>
<name>A0ABC9EXL3_9POAL</name>
<organism evidence="8 9">
    <name type="scientific">Urochloa decumbens</name>
    <dbReference type="NCBI Taxonomy" id="240449"/>
    <lineage>
        <taxon>Eukaryota</taxon>
        <taxon>Viridiplantae</taxon>
        <taxon>Streptophyta</taxon>
        <taxon>Embryophyta</taxon>
        <taxon>Tracheophyta</taxon>
        <taxon>Spermatophyta</taxon>
        <taxon>Magnoliopsida</taxon>
        <taxon>Liliopsida</taxon>
        <taxon>Poales</taxon>
        <taxon>Poaceae</taxon>
        <taxon>PACMAD clade</taxon>
        <taxon>Panicoideae</taxon>
        <taxon>Panicodae</taxon>
        <taxon>Paniceae</taxon>
        <taxon>Melinidinae</taxon>
        <taxon>Urochloa</taxon>
    </lineage>
</organism>
<evidence type="ECO:0000256" key="3">
    <source>
        <dbReference type="ARBA" id="ARBA00022821"/>
    </source>
</evidence>
<evidence type="ECO:0000256" key="1">
    <source>
        <dbReference type="ARBA" id="ARBA00022614"/>
    </source>
</evidence>
<dbReference type="InterPro" id="IPR042197">
    <property type="entry name" value="Apaf_helical"/>
</dbReference>
<dbReference type="GO" id="GO:0002758">
    <property type="term" value="P:innate immune response-activating signaling pathway"/>
    <property type="evidence" value="ECO:0007669"/>
    <property type="project" value="UniProtKB-ARBA"/>
</dbReference>
<evidence type="ECO:0000259" key="7">
    <source>
        <dbReference type="Pfam" id="PF23598"/>
    </source>
</evidence>
<dbReference type="SUPFAM" id="SSF52540">
    <property type="entry name" value="P-loop containing nucleoside triphosphate hydrolases"/>
    <property type="match status" value="1"/>
</dbReference>
<dbReference type="PANTHER" id="PTHR36766">
    <property type="entry name" value="PLANT BROAD-SPECTRUM MILDEW RESISTANCE PROTEIN RPW8"/>
    <property type="match status" value="1"/>
</dbReference>
<evidence type="ECO:0008006" key="10">
    <source>
        <dbReference type="Google" id="ProtNLM"/>
    </source>
</evidence>
<dbReference type="PROSITE" id="PS51450">
    <property type="entry name" value="LRR"/>
    <property type="match status" value="1"/>
</dbReference>
<dbReference type="InterPro" id="IPR027417">
    <property type="entry name" value="P-loop_NTPase"/>
</dbReference>
<keyword evidence="1" id="KW-0433">Leucine-rich repeat</keyword>
<dbReference type="InterPro" id="IPR032675">
    <property type="entry name" value="LRR_dom_sf"/>
</dbReference>
<keyword evidence="9" id="KW-1185">Reference proteome</keyword>
<dbReference type="Gene3D" id="3.40.50.300">
    <property type="entry name" value="P-loop containing nucleotide triphosphate hydrolases"/>
    <property type="match status" value="1"/>
</dbReference>
<keyword evidence="4" id="KW-0472">Membrane</keyword>
<dbReference type="InterPro" id="IPR036388">
    <property type="entry name" value="WH-like_DNA-bd_sf"/>
</dbReference>
<feature type="domain" description="Disease resistance protein winged helix" evidence="6">
    <location>
        <begin position="427"/>
        <end position="491"/>
    </location>
</feature>
<dbReference type="InterPro" id="IPR058922">
    <property type="entry name" value="WHD_DRP"/>
</dbReference>
<proteinExistence type="predicted"/>
<dbReference type="InterPro" id="IPR055414">
    <property type="entry name" value="LRR_R13L4/SHOC2-like"/>
</dbReference>
<dbReference type="Proteomes" id="UP001497457">
    <property type="component" value="Chromosome 5rd"/>
</dbReference>
<evidence type="ECO:0000313" key="9">
    <source>
        <dbReference type="Proteomes" id="UP001497457"/>
    </source>
</evidence>
<evidence type="ECO:0000259" key="6">
    <source>
        <dbReference type="Pfam" id="PF23559"/>
    </source>
</evidence>
<dbReference type="Gene3D" id="3.80.10.10">
    <property type="entry name" value="Ribonuclease Inhibitor"/>
    <property type="match status" value="2"/>
</dbReference>
<dbReference type="EMBL" id="OZ075115">
    <property type="protein sequence ID" value="CAL5064984.1"/>
    <property type="molecule type" value="Genomic_DNA"/>
</dbReference>
<evidence type="ECO:0000256" key="2">
    <source>
        <dbReference type="ARBA" id="ARBA00022737"/>
    </source>
</evidence>
<protein>
    <recommendedName>
        <fullName evidence="10">AAA+ ATPase domain-containing protein</fullName>
    </recommendedName>
</protein>
<accession>A0ABC9EXL3</accession>
<dbReference type="GO" id="GO:0009626">
    <property type="term" value="P:plant-type hypersensitive response"/>
    <property type="evidence" value="ECO:0007669"/>
    <property type="project" value="UniProtKB-ARBA"/>
</dbReference>
<keyword evidence="2" id="KW-0677">Repeat</keyword>
<dbReference type="InterPro" id="IPR003591">
    <property type="entry name" value="Leu-rich_rpt_typical-subtyp"/>
</dbReference>
<dbReference type="Gene3D" id="1.10.8.430">
    <property type="entry name" value="Helical domain of apoptotic protease-activating factors"/>
    <property type="match status" value="1"/>
</dbReference>
<dbReference type="SMART" id="SM00369">
    <property type="entry name" value="LRR_TYP"/>
    <property type="match status" value="2"/>
</dbReference>
<reference evidence="9" key="1">
    <citation type="submission" date="2024-06" db="EMBL/GenBank/DDBJ databases">
        <authorList>
            <person name="Ryan C."/>
        </authorList>
    </citation>
    <scope>NUCLEOTIDE SEQUENCE [LARGE SCALE GENOMIC DNA]</scope>
</reference>
<dbReference type="AlphaFoldDB" id="A0ABC9EXL3"/>
<feature type="domain" description="Disease resistance R13L4/SHOC-2-like LRR" evidence="7">
    <location>
        <begin position="544"/>
        <end position="843"/>
    </location>
</feature>
<dbReference type="Pfam" id="PF23598">
    <property type="entry name" value="LRR_14"/>
    <property type="match status" value="1"/>
</dbReference>
<dbReference type="Gene3D" id="1.10.10.10">
    <property type="entry name" value="Winged helix-like DNA-binding domain superfamily/Winged helix DNA-binding domain"/>
    <property type="match status" value="1"/>
</dbReference>